<dbReference type="RefSeq" id="WP_130979122.1">
    <property type="nucleotide sequence ID" value="NZ_SISF01000033.1"/>
</dbReference>
<evidence type="ECO:0000313" key="3">
    <source>
        <dbReference type="Proteomes" id="UP000294239"/>
    </source>
</evidence>
<dbReference type="GO" id="GO:0008168">
    <property type="term" value="F:methyltransferase activity"/>
    <property type="evidence" value="ECO:0007669"/>
    <property type="project" value="UniProtKB-KW"/>
</dbReference>
<keyword evidence="3" id="KW-1185">Reference proteome</keyword>
<evidence type="ECO:0000259" key="1">
    <source>
        <dbReference type="Pfam" id="PF13649"/>
    </source>
</evidence>
<dbReference type="SUPFAM" id="SSF53335">
    <property type="entry name" value="S-adenosyl-L-methionine-dependent methyltransferases"/>
    <property type="match status" value="1"/>
</dbReference>
<comment type="caution">
    <text evidence="2">The sequence shown here is derived from an EMBL/GenBank/DDBJ whole genome shotgun (WGS) entry which is preliminary data.</text>
</comment>
<feature type="domain" description="Methyltransferase" evidence="1">
    <location>
        <begin position="43"/>
        <end position="137"/>
    </location>
</feature>
<dbReference type="EMBL" id="SISF01000033">
    <property type="protein sequence ID" value="TBN09312.1"/>
    <property type="molecule type" value="Genomic_DNA"/>
</dbReference>
<keyword evidence="2" id="KW-0808">Transferase</keyword>
<keyword evidence="2" id="KW-0489">Methyltransferase</keyword>
<dbReference type="GeneID" id="301043302"/>
<protein>
    <submittedName>
        <fullName evidence="2">Class I SAM-dependent methyltransferase</fullName>
    </submittedName>
</protein>
<dbReference type="InterPro" id="IPR041698">
    <property type="entry name" value="Methyltransf_25"/>
</dbReference>
<reference evidence="2 3" key="1">
    <citation type="submission" date="2019-02" db="EMBL/GenBank/DDBJ databases">
        <title>Current taxonomic status of genus Agrobacterium and description of Agrobacterium cavarae sp. nov. isolated from maize roots.</title>
        <authorList>
            <person name="Flores-Felix J.D."/>
            <person name="Menendez E."/>
            <person name="Ramirez-Bahena M.H."/>
            <person name="Garcia-Fraile P."/>
            <person name="Velazquez E."/>
        </authorList>
    </citation>
    <scope>NUCLEOTIDE SEQUENCE [LARGE SCALE GENOMIC DNA]</scope>
    <source>
        <strain evidence="2 3">RZME10</strain>
    </source>
</reference>
<name>A0ABY1Y3D5_9HYPH</name>
<organism evidence="2 3">
    <name type="scientific">Agrobacterium cavarae</name>
    <dbReference type="NCBI Taxonomy" id="2528239"/>
    <lineage>
        <taxon>Bacteria</taxon>
        <taxon>Pseudomonadati</taxon>
        <taxon>Pseudomonadota</taxon>
        <taxon>Alphaproteobacteria</taxon>
        <taxon>Hyphomicrobiales</taxon>
        <taxon>Rhizobiaceae</taxon>
        <taxon>Rhizobium/Agrobacterium group</taxon>
        <taxon>Agrobacterium</taxon>
    </lineage>
</organism>
<gene>
    <name evidence="2" type="ORF">EYC79_19150</name>
</gene>
<proteinExistence type="predicted"/>
<dbReference type="GO" id="GO:0032259">
    <property type="term" value="P:methylation"/>
    <property type="evidence" value="ECO:0007669"/>
    <property type="project" value="UniProtKB-KW"/>
</dbReference>
<dbReference type="InterPro" id="IPR029063">
    <property type="entry name" value="SAM-dependent_MTases_sf"/>
</dbReference>
<evidence type="ECO:0000313" key="2">
    <source>
        <dbReference type="EMBL" id="TBN09312.1"/>
    </source>
</evidence>
<dbReference type="Gene3D" id="3.40.50.150">
    <property type="entry name" value="Vaccinia Virus protein VP39"/>
    <property type="match status" value="1"/>
</dbReference>
<dbReference type="Pfam" id="PF13649">
    <property type="entry name" value="Methyltransf_25"/>
    <property type="match status" value="1"/>
</dbReference>
<sequence>MTDVLKGYAEAATPELISRFDNLDCREVYAPVLDLLPIRPVRIADIGAGTGRDAAWFASQGHEVLAVEPVSELREPGMRLHASERIRWLSDSLPVLDKTLTHAPFDLITLCGVWHHIEIEQRQLALEVLTRMMEEGGLLIMSLRHGPSPAGRPSYPIRPDEAIAQAKKAGLGLIRALETDSIQAGNRASGVTWTWIVLKKIHTKT</sequence>
<dbReference type="CDD" id="cd02440">
    <property type="entry name" value="AdoMet_MTases"/>
    <property type="match status" value="1"/>
</dbReference>
<accession>A0ABY1Y3D5</accession>
<dbReference type="Proteomes" id="UP000294239">
    <property type="component" value="Unassembled WGS sequence"/>
</dbReference>